<reference evidence="2 3" key="1">
    <citation type="submission" date="2023-12" db="EMBL/GenBank/DDBJ databases">
        <title>Blastococcus brunescens sp. nov., an actonobacterium isolated from sandstone collected in sahara desert.</title>
        <authorList>
            <person name="Gtari M."/>
            <person name="Ghodhbane F."/>
        </authorList>
    </citation>
    <scope>NUCLEOTIDE SEQUENCE [LARGE SCALE GENOMIC DNA]</scope>
    <source>
        <strain evidence="2 3">BMG 8361</strain>
    </source>
</reference>
<dbReference type="RefSeq" id="WP_324277848.1">
    <property type="nucleotide sequence ID" value="NZ_CP141261.1"/>
</dbReference>
<organism evidence="2 3">
    <name type="scientific">Blastococcus brunescens</name>
    <dbReference type="NCBI Taxonomy" id="1564165"/>
    <lineage>
        <taxon>Bacteria</taxon>
        <taxon>Bacillati</taxon>
        <taxon>Actinomycetota</taxon>
        <taxon>Actinomycetes</taxon>
        <taxon>Geodermatophilales</taxon>
        <taxon>Geodermatophilaceae</taxon>
        <taxon>Blastococcus</taxon>
    </lineage>
</organism>
<evidence type="ECO:0000256" key="1">
    <source>
        <dbReference type="SAM" id="MobiDB-lite"/>
    </source>
</evidence>
<gene>
    <name evidence="2" type="ORF">U6N30_14670</name>
</gene>
<dbReference type="Proteomes" id="UP001324287">
    <property type="component" value="Chromosome"/>
</dbReference>
<protein>
    <recommendedName>
        <fullName evidence="4">Enoyl-CoA hydratase</fullName>
    </recommendedName>
</protein>
<proteinExistence type="predicted"/>
<evidence type="ECO:0000313" key="2">
    <source>
        <dbReference type="EMBL" id="WRL66536.1"/>
    </source>
</evidence>
<sequence>MEANLRFAGQETPETKVFGRLTAWQNWIFQRPNAAGPEGALRRYGTGQRADYDRKRV</sequence>
<dbReference type="EMBL" id="CP141261">
    <property type="protein sequence ID" value="WRL66536.1"/>
    <property type="molecule type" value="Genomic_DNA"/>
</dbReference>
<evidence type="ECO:0000313" key="3">
    <source>
        <dbReference type="Proteomes" id="UP001324287"/>
    </source>
</evidence>
<evidence type="ECO:0008006" key="4">
    <source>
        <dbReference type="Google" id="ProtNLM"/>
    </source>
</evidence>
<name>A0ABZ1B6X3_9ACTN</name>
<keyword evidence="3" id="KW-1185">Reference proteome</keyword>
<dbReference type="Gene3D" id="3.90.226.10">
    <property type="entry name" value="2-enoyl-CoA Hydratase, Chain A, domain 1"/>
    <property type="match status" value="1"/>
</dbReference>
<feature type="region of interest" description="Disordered" evidence="1">
    <location>
        <begin position="37"/>
        <end position="57"/>
    </location>
</feature>
<accession>A0ABZ1B6X3</accession>